<keyword evidence="2 5" id="KW-0413">Isomerase</keyword>
<proteinExistence type="inferred from homology"/>
<accession>A0A7C4JJW1</accession>
<dbReference type="CDD" id="cd05637">
    <property type="entry name" value="SIS_PGI_PMI_2"/>
    <property type="match status" value="1"/>
</dbReference>
<organism evidence="5">
    <name type="scientific">Ignisphaera aggregans</name>
    <dbReference type="NCBI Taxonomy" id="334771"/>
    <lineage>
        <taxon>Archaea</taxon>
        <taxon>Thermoproteota</taxon>
        <taxon>Thermoprotei</taxon>
        <taxon>Desulfurococcales</taxon>
        <taxon>Desulfurococcaceae</taxon>
        <taxon>Ignisphaera</taxon>
    </lineage>
</organism>
<dbReference type="GO" id="GO:0004476">
    <property type="term" value="F:mannose-6-phosphate isomerase activity"/>
    <property type="evidence" value="ECO:0007669"/>
    <property type="project" value="InterPro"/>
</dbReference>
<dbReference type="InterPro" id="IPR019490">
    <property type="entry name" value="Glu6P/Mann6P_isomerase_C"/>
</dbReference>
<name>A0A7C4JJW1_9CREN</name>
<sequence>MLEHYLQWYRSTLEAFDYPLYNVVYAGDVEKIIVTGMGGSGIVGDMLATIALEFSSLDVRVFKDFYIPRNLIDSNTYVLSISYSGNTLETISSTLISLKGRAKVGIITSGGRLLDLAKSKNLPYAVVRGGLAPRLALPMMLVASIRLLSSCGLEILSLHTLRSSIEVLGKVDEALNLAKSIASLLSEYFTPTIVASTRYQALAFRFKNELNENSKIPAKIEILPELFHNDIVGWEKSKIKDIAILINSDLEYENKLIKFYDDYLQSLGIKTANLTLSGNIVERFLLGSLIAGVTSVYVAQFRGLDPLATHSINKYKNVVKALENEIVEHLEIK</sequence>
<comment type="similarity">
    <text evidence="1">Belongs to the PGI/PMI family.</text>
</comment>
<evidence type="ECO:0000313" key="5">
    <source>
        <dbReference type="EMBL" id="HGQ64061.1"/>
    </source>
</evidence>
<dbReference type="EMBL" id="DTCK01000021">
    <property type="protein sequence ID" value="HGQ35783.1"/>
    <property type="molecule type" value="Genomic_DNA"/>
</dbReference>
<comment type="caution">
    <text evidence="5">The sequence shown here is derived from an EMBL/GenBank/DDBJ whole genome shotgun (WGS) entry which is preliminary data.</text>
</comment>
<dbReference type="SUPFAM" id="SSF53697">
    <property type="entry name" value="SIS domain"/>
    <property type="match status" value="1"/>
</dbReference>
<feature type="domain" description="SIS" evidence="3">
    <location>
        <begin position="20"/>
        <end position="158"/>
    </location>
</feature>
<evidence type="ECO:0000256" key="1">
    <source>
        <dbReference type="ARBA" id="ARBA00010523"/>
    </source>
</evidence>
<dbReference type="GO" id="GO:0004347">
    <property type="term" value="F:glucose-6-phosphate isomerase activity"/>
    <property type="evidence" value="ECO:0007669"/>
    <property type="project" value="InterPro"/>
</dbReference>
<dbReference type="InterPro" id="IPR001347">
    <property type="entry name" value="SIS_dom"/>
</dbReference>
<dbReference type="NCBIfam" id="TIGR02128">
    <property type="entry name" value="G6PI_arch"/>
    <property type="match status" value="1"/>
</dbReference>
<evidence type="ECO:0000313" key="4">
    <source>
        <dbReference type="EMBL" id="HGQ35783.1"/>
    </source>
</evidence>
<evidence type="ECO:0000256" key="2">
    <source>
        <dbReference type="ARBA" id="ARBA00023235"/>
    </source>
</evidence>
<gene>
    <name evidence="5" type="ORF">ENU08_02300</name>
    <name evidence="4" type="ORF">ENU41_03790</name>
</gene>
<dbReference type="Gene3D" id="3.40.50.10490">
    <property type="entry name" value="Glucose-6-phosphate isomerase like protein, domain 1"/>
    <property type="match status" value="2"/>
</dbReference>
<protein>
    <submittedName>
        <fullName evidence="5">Bifunctional phosphoglucose/phosphomannose isomerase</fullName>
    </submittedName>
</protein>
<dbReference type="GO" id="GO:1901135">
    <property type="term" value="P:carbohydrate derivative metabolic process"/>
    <property type="evidence" value="ECO:0007669"/>
    <property type="project" value="InterPro"/>
</dbReference>
<dbReference type="PROSITE" id="PS51464">
    <property type="entry name" value="SIS"/>
    <property type="match status" value="1"/>
</dbReference>
<dbReference type="GO" id="GO:0097367">
    <property type="term" value="F:carbohydrate derivative binding"/>
    <property type="evidence" value="ECO:0007669"/>
    <property type="project" value="InterPro"/>
</dbReference>
<dbReference type="EMBL" id="DTBD01000017">
    <property type="protein sequence ID" value="HGQ64061.1"/>
    <property type="molecule type" value="Genomic_DNA"/>
</dbReference>
<dbReference type="AlphaFoldDB" id="A0A7C4JJW1"/>
<reference evidence="5" key="1">
    <citation type="journal article" date="2020" name="mSystems">
        <title>Genome- and Community-Level Interaction Insights into Carbon Utilization and Element Cycling Functions of Hydrothermarchaeota in Hydrothermal Sediment.</title>
        <authorList>
            <person name="Zhou Z."/>
            <person name="Liu Y."/>
            <person name="Xu W."/>
            <person name="Pan J."/>
            <person name="Luo Z.H."/>
            <person name="Li M."/>
        </authorList>
    </citation>
    <scope>NUCLEOTIDE SEQUENCE [LARGE SCALE GENOMIC DNA]</scope>
    <source>
        <strain evidence="5">SpSt-637</strain>
        <strain evidence="4">SpSt-667</strain>
    </source>
</reference>
<dbReference type="InterPro" id="IPR046348">
    <property type="entry name" value="SIS_dom_sf"/>
</dbReference>
<evidence type="ECO:0000259" key="3">
    <source>
        <dbReference type="PROSITE" id="PS51464"/>
    </source>
</evidence>
<dbReference type="GO" id="GO:0005975">
    <property type="term" value="P:carbohydrate metabolic process"/>
    <property type="evidence" value="ECO:0007669"/>
    <property type="project" value="InterPro"/>
</dbReference>
<dbReference type="Pfam" id="PF10432">
    <property type="entry name" value="bact-PGI_C"/>
    <property type="match status" value="1"/>
</dbReference>